<keyword evidence="8" id="KW-1185">Reference proteome</keyword>
<dbReference type="PANTHER" id="PTHR43021:SF2">
    <property type="entry name" value="CATION_H+ EXCHANGER DOMAIN-CONTAINING PROTEIN"/>
    <property type="match status" value="1"/>
</dbReference>
<reference evidence="7 8" key="2">
    <citation type="submission" date="2016-08" db="EMBL/GenBank/DDBJ databases">
        <title>Orenia metallireducens sp. nov. strain Z6, a Novel Metal-reducing Firmicute from the Deep Subsurface.</title>
        <authorList>
            <person name="Maxim B.I."/>
            <person name="Kenneth K."/>
            <person name="Flynn T.M."/>
            <person name="Oloughlin E.J."/>
            <person name="Locke R.A."/>
            <person name="Weber J.R."/>
            <person name="Egan S.M."/>
            <person name="Mackie R.I."/>
            <person name="Cann I.K."/>
        </authorList>
    </citation>
    <scope>NUCLEOTIDE SEQUENCE [LARGE SCALE GENOMIC DNA]</scope>
    <source>
        <strain evidence="7 8">Z6</strain>
    </source>
</reference>
<dbReference type="Pfam" id="PF00999">
    <property type="entry name" value="Na_H_Exchanger"/>
    <property type="match status" value="1"/>
</dbReference>
<dbReference type="Gene3D" id="1.20.1530.20">
    <property type="match status" value="1"/>
</dbReference>
<dbReference type="GO" id="GO:0015297">
    <property type="term" value="F:antiporter activity"/>
    <property type="evidence" value="ECO:0007669"/>
    <property type="project" value="InterPro"/>
</dbReference>
<dbReference type="GO" id="GO:0016020">
    <property type="term" value="C:membrane"/>
    <property type="evidence" value="ECO:0007669"/>
    <property type="project" value="UniProtKB-SubCell"/>
</dbReference>
<protein>
    <submittedName>
        <fullName evidence="7">Sodium:proton exchanger</fullName>
    </submittedName>
</protein>
<feature type="transmembrane region" description="Helical" evidence="5">
    <location>
        <begin position="178"/>
        <end position="197"/>
    </location>
</feature>
<evidence type="ECO:0000256" key="1">
    <source>
        <dbReference type="ARBA" id="ARBA00004141"/>
    </source>
</evidence>
<dbReference type="GO" id="GO:1902600">
    <property type="term" value="P:proton transmembrane transport"/>
    <property type="evidence" value="ECO:0007669"/>
    <property type="project" value="InterPro"/>
</dbReference>
<feature type="transmembrane region" description="Helical" evidence="5">
    <location>
        <begin position="118"/>
        <end position="139"/>
    </location>
</feature>
<feature type="transmembrane region" description="Helical" evidence="5">
    <location>
        <begin position="209"/>
        <end position="232"/>
    </location>
</feature>
<comment type="caution">
    <text evidence="7">The sequence shown here is derived from an EMBL/GenBank/DDBJ whole genome shotgun (WGS) entry which is preliminary data.</text>
</comment>
<keyword evidence="4 5" id="KW-0472">Membrane</keyword>
<feature type="transmembrane region" description="Helical" evidence="5">
    <location>
        <begin position="292"/>
        <end position="316"/>
    </location>
</feature>
<evidence type="ECO:0000256" key="4">
    <source>
        <dbReference type="ARBA" id="ARBA00023136"/>
    </source>
</evidence>
<organism evidence="7 8">
    <name type="scientific">Orenia metallireducens</name>
    <dbReference type="NCBI Taxonomy" id="1413210"/>
    <lineage>
        <taxon>Bacteria</taxon>
        <taxon>Bacillati</taxon>
        <taxon>Bacillota</taxon>
        <taxon>Clostridia</taxon>
        <taxon>Halanaerobiales</taxon>
        <taxon>Halobacteroidaceae</taxon>
        <taxon>Orenia</taxon>
    </lineage>
</organism>
<reference evidence="8" key="1">
    <citation type="submission" date="2016-07" db="EMBL/GenBank/DDBJ databases">
        <authorList>
            <person name="Florea S."/>
            <person name="Webb J.S."/>
            <person name="Jaromczyk J."/>
            <person name="Schardl C.L."/>
        </authorList>
    </citation>
    <scope>NUCLEOTIDE SEQUENCE [LARGE SCALE GENOMIC DNA]</scope>
    <source>
        <strain evidence="8">Z6</strain>
    </source>
</reference>
<keyword evidence="2 5" id="KW-0812">Transmembrane</keyword>
<accession>A0A1C0ADA6</accession>
<feature type="transmembrane region" description="Helical" evidence="5">
    <location>
        <begin position="25"/>
        <end position="43"/>
    </location>
</feature>
<feature type="transmembrane region" description="Helical" evidence="5">
    <location>
        <begin position="328"/>
        <end position="353"/>
    </location>
</feature>
<evidence type="ECO:0000256" key="2">
    <source>
        <dbReference type="ARBA" id="ARBA00022692"/>
    </source>
</evidence>
<dbReference type="InterPro" id="IPR038770">
    <property type="entry name" value="Na+/solute_symporter_sf"/>
</dbReference>
<feature type="transmembrane region" description="Helical" evidence="5">
    <location>
        <begin position="145"/>
        <end position="166"/>
    </location>
</feature>
<dbReference type="PANTHER" id="PTHR43021">
    <property type="entry name" value="NA(+)/H(+) ANTIPORTER-RELATED"/>
    <property type="match status" value="1"/>
</dbReference>
<name>A0A1C0ADA6_9FIRM</name>
<dbReference type="InterPro" id="IPR006153">
    <property type="entry name" value="Cation/H_exchanger_TM"/>
</dbReference>
<keyword evidence="3 5" id="KW-1133">Transmembrane helix</keyword>
<sequence>MEFKSIDNLHELSRLFMLEHLSDKIIYIVGILFIAAFIAHVITKKLKIPSVVGDILVGILFSIGFIKKAPFLSAEHKEWYSYLIHSFDYVIILAVSFISFIIGSELNLKILKKLELEFALIVLIESLATFALVTTSMLIIGKPLFFSLLLGAIATATAPAATVLVLKEYKARGELTSTLLIVLALDEALAIIIFSFVKPIALISVSPVLHYSIFNSFLIPLVKIVGGIILGLNIGYFSQKLMGVYSEEKSKKILLLLATVFGASDVAIFLGISPLITNLSIGFAFRNFSKKYLGISEIIDTLSLPLHTVFFILAGTQIEFHNITSKSFLLVALVYTLARMLGKVGGASLGAFLSKAPTNVTRYIGLGLLPQIGVSIDLAYNVQHQFVHFSDVGQFILNIILFTTIITEILGAIGTEYALSKSGEMRT</sequence>
<feature type="transmembrane region" description="Helical" evidence="5">
    <location>
        <begin position="50"/>
        <end position="66"/>
    </location>
</feature>
<feature type="domain" description="Cation/H+ exchanger transmembrane" evidence="6">
    <location>
        <begin position="34"/>
        <end position="407"/>
    </location>
</feature>
<proteinExistence type="predicted"/>
<dbReference type="RefSeq" id="WP_068714445.1">
    <property type="nucleotide sequence ID" value="NZ_LWDV01000004.1"/>
</dbReference>
<dbReference type="Proteomes" id="UP000093514">
    <property type="component" value="Unassembled WGS sequence"/>
</dbReference>
<feature type="transmembrane region" description="Helical" evidence="5">
    <location>
        <begin position="86"/>
        <end position="106"/>
    </location>
</feature>
<feature type="transmembrane region" description="Helical" evidence="5">
    <location>
        <begin position="395"/>
        <end position="419"/>
    </location>
</feature>
<evidence type="ECO:0000256" key="5">
    <source>
        <dbReference type="SAM" id="Phobius"/>
    </source>
</evidence>
<comment type="subcellular location">
    <subcellularLocation>
        <location evidence="1">Membrane</location>
        <topology evidence="1">Multi-pass membrane protein</topology>
    </subcellularLocation>
</comment>
<evidence type="ECO:0000256" key="3">
    <source>
        <dbReference type="ARBA" id="ARBA00022989"/>
    </source>
</evidence>
<evidence type="ECO:0000313" key="8">
    <source>
        <dbReference type="Proteomes" id="UP000093514"/>
    </source>
</evidence>
<evidence type="ECO:0000259" key="6">
    <source>
        <dbReference type="Pfam" id="PF00999"/>
    </source>
</evidence>
<dbReference type="AlphaFoldDB" id="A0A1C0ADA6"/>
<feature type="transmembrane region" description="Helical" evidence="5">
    <location>
        <begin position="253"/>
        <end position="272"/>
    </location>
</feature>
<gene>
    <name evidence="7" type="ORF">U472_00565</name>
</gene>
<evidence type="ECO:0000313" key="7">
    <source>
        <dbReference type="EMBL" id="OCL28594.1"/>
    </source>
</evidence>
<dbReference type="EMBL" id="LWDV01000004">
    <property type="protein sequence ID" value="OCL28594.1"/>
    <property type="molecule type" value="Genomic_DNA"/>
</dbReference>
<dbReference type="OrthoDB" id="9778229at2"/>